<evidence type="ECO:0000256" key="1">
    <source>
        <dbReference type="ARBA" id="ARBA00006328"/>
    </source>
</evidence>
<comment type="similarity">
    <text evidence="1">Belongs to the NmrA-type oxidoreductase family.</text>
</comment>
<accession>A0A2C5X9H9</accession>
<dbReference type="STRING" id="1399860.A0A2C5X9H9"/>
<dbReference type="InterPro" id="IPR036291">
    <property type="entry name" value="NAD(P)-bd_dom_sf"/>
</dbReference>
<dbReference type="InterPro" id="IPR008030">
    <property type="entry name" value="NmrA-like"/>
</dbReference>
<dbReference type="PANTHER" id="PTHR42748">
    <property type="entry name" value="NITROGEN METABOLITE REPRESSION PROTEIN NMRA FAMILY MEMBER"/>
    <property type="match status" value="1"/>
</dbReference>
<evidence type="ECO:0000313" key="5">
    <source>
        <dbReference type="Proteomes" id="UP000226192"/>
    </source>
</evidence>
<comment type="caution">
    <text evidence="4">The sequence shown here is derived from an EMBL/GenBank/DDBJ whole genome shotgun (WGS) entry which is preliminary data.</text>
</comment>
<dbReference type="InterPro" id="IPR051164">
    <property type="entry name" value="NmrA-like_oxidored"/>
</dbReference>
<dbReference type="PANTHER" id="PTHR42748:SF31">
    <property type="entry name" value="NMRA-LIKE DOMAIN-CONTAINING PROTEIN-RELATED"/>
    <property type="match status" value="1"/>
</dbReference>
<organism evidence="4 5">
    <name type="scientific">Ophiocordyceps australis</name>
    <dbReference type="NCBI Taxonomy" id="1399860"/>
    <lineage>
        <taxon>Eukaryota</taxon>
        <taxon>Fungi</taxon>
        <taxon>Dikarya</taxon>
        <taxon>Ascomycota</taxon>
        <taxon>Pezizomycotina</taxon>
        <taxon>Sordariomycetes</taxon>
        <taxon>Hypocreomycetidae</taxon>
        <taxon>Hypocreales</taxon>
        <taxon>Ophiocordycipitaceae</taxon>
        <taxon>Ophiocordyceps</taxon>
    </lineage>
</organism>
<evidence type="ECO:0000313" key="4">
    <source>
        <dbReference type="EMBL" id="PHH63069.1"/>
    </source>
</evidence>
<dbReference type="Gene3D" id="3.90.25.10">
    <property type="entry name" value="UDP-galactose 4-epimerase, domain 1"/>
    <property type="match status" value="1"/>
</dbReference>
<keyword evidence="2" id="KW-0521">NADP</keyword>
<dbReference type="OrthoDB" id="300709at2759"/>
<keyword evidence="5" id="KW-1185">Reference proteome</keyword>
<protein>
    <recommendedName>
        <fullName evidence="3">NmrA-like domain-containing protein</fullName>
    </recommendedName>
</protein>
<name>A0A2C5X9H9_9HYPO</name>
<proteinExistence type="inferred from homology"/>
<gene>
    <name evidence="4" type="ORF">CDD81_6314</name>
</gene>
<dbReference type="EMBL" id="NJET01000057">
    <property type="protein sequence ID" value="PHH63069.1"/>
    <property type="molecule type" value="Genomic_DNA"/>
</dbReference>
<dbReference type="CDD" id="cd05251">
    <property type="entry name" value="NmrA_like_SDR_a"/>
    <property type="match status" value="1"/>
</dbReference>
<sequence>MAQKLITVFGATGNQGGSVIKHILADPSLCKEFKIRGITRDTSKPAAQALAKQGVELKSADLNSKTSVKEAITGSHTVFLVTNFWETMSAETEMTQGKNVADAAKECGVSHLIFSSLLNVTQTTQGRLKNVPHFDDKAQVEEYIRATGVPCTFVLAGYFMSNFATMLNKNADGTYALAFPISEKTQLPLFATAEDMGKFVKAAIKNAASLNGKHVLAATDYYTIDRLLCEFEQVTGKKASYTQVTAEQYKASLPEAIALEMLETHLFTEQPGYFNGASLGESLALLEEKPTTWKEFVKNCAAFK</sequence>
<dbReference type="AlphaFoldDB" id="A0A2C5X9H9"/>
<dbReference type="GO" id="GO:0005634">
    <property type="term" value="C:nucleus"/>
    <property type="evidence" value="ECO:0007669"/>
    <property type="project" value="TreeGrafter"/>
</dbReference>
<dbReference type="Proteomes" id="UP000226192">
    <property type="component" value="Unassembled WGS sequence"/>
</dbReference>
<dbReference type="Pfam" id="PF05368">
    <property type="entry name" value="NmrA"/>
    <property type="match status" value="1"/>
</dbReference>
<dbReference type="Gene3D" id="3.40.50.720">
    <property type="entry name" value="NAD(P)-binding Rossmann-like Domain"/>
    <property type="match status" value="1"/>
</dbReference>
<evidence type="ECO:0000259" key="3">
    <source>
        <dbReference type="Pfam" id="PF05368"/>
    </source>
</evidence>
<evidence type="ECO:0000256" key="2">
    <source>
        <dbReference type="ARBA" id="ARBA00022857"/>
    </source>
</evidence>
<reference evidence="4 5" key="1">
    <citation type="submission" date="2017-06" db="EMBL/GenBank/DDBJ databases">
        <title>Ant-infecting Ophiocordyceps genomes reveal a high diversity of potential behavioral manipulation genes and a possible major role for enterotoxins.</title>
        <authorList>
            <person name="De Bekker C."/>
            <person name="Evans H.C."/>
            <person name="Brachmann A."/>
            <person name="Hughes D.P."/>
        </authorList>
    </citation>
    <scope>NUCLEOTIDE SEQUENCE [LARGE SCALE GENOMIC DNA]</scope>
    <source>
        <strain evidence="4 5">Map64</strain>
    </source>
</reference>
<feature type="domain" description="NmrA-like" evidence="3">
    <location>
        <begin position="3"/>
        <end position="297"/>
    </location>
</feature>
<dbReference type="SUPFAM" id="SSF51735">
    <property type="entry name" value="NAD(P)-binding Rossmann-fold domains"/>
    <property type="match status" value="1"/>
</dbReference>